<dbReference type="EMBL" id="GBXM01065773">
    <property type="protein sequence ID" value="JAH42804.1"/>
    <property type="molecule type" value="Transcribed_RNA"/>
</dbReference>
<accession>A0A0E9SN85</accession>
<protein>
    <submittedName>
        <fullName evidence="1">Uncharacterized protein</fullName>
    </submittedName>
</protein>
<proteinExistence type="predicted"/>
<evidence type="ECO:0000313" key="1">
    <source>
        <dbReference type="EMBL" id="JAH42804.1"/>
    </source>
</evidence>
<sequence length="72" mass="7904">MQHVLSHQSVIVSGMLQLLTKGQNKFHPTFGLLFSESSRSCSSLGPLALSVEFSNLYCVCNQSQCSPQDFLP</sequence>
<name>A0A0E9SN85_ANGAN</name>
<reference evidence="1" key="2">
    <citation type="journal article" date="2015" name="Fish Shellfish Immunol.">
        <title>Early steps in the European eel (Anguilla anguilla)-Vibrio vulnificus interaction in the gills: Role of the RtxA13 toxin.</title>
        <authorList>
            <person name="Callol A."/>
            <person name="Pajuelo D."/>
            <person name="Ebbesson L."/>
            <person name="Teles M."/>
            <person name="MacKenzie S."/>
            <person name="Amaro C."/>
        </authorList>
    </citation>
    <scope>NUCLEOTIDE SEQUENCE</scope>
</reference>
<organism evidence="1">
    <name type="scientific">Anguilla anguilla</name>
    <name type="common">European freshwater eel</name>
    <name type="synonym">Muraena anguilla</name>
    <dbReference type="NCBI Taxonomy" id="7936"/>
    <lineage>
        <taxon>Eukaryota</taxon>
        <taxon>Metazoa</taxon>
        <taxon>Chordata</taxon>
        <taxon>Craniata</taxon>
        <taxon>Vertebrata</taxon>
        <taxon>Euteleostomi</taxon>
        <taxon>Actinopterygii</taxon>
        <taxon>Neopterygii</taxon>
        <taxon>Teleostei</taxon>
        <taxon>Anguilliformes</taxon>
        <taxon>Anguillidae</taxon>
        <taxon>Anguilla</taxon>
    </lineage>
</organism>
<dbReference type="AlphaFoldDB" id="A0A0E9SN85"/>
<reference evidence="1" key="1">
    <citation type="submission" date="2014-11" db="EMBL/GenBank/DDBJ databases">
        <authorList>
            <person name="Amaro Gonzalez C."/>
        </authorList>
    </citation>
    <scope>NUCLEOTIDE SEQUENCE</scope>
</reference>